<gene>
    <name evidence="1" type="ORF">A4R43_19785</name>
</gene>
<evidence type="ECO:0000313" key="1">
    <source>
        <dbReference type="EMBL" id="AXB44477.1"/>
    </source>
</evidence>
<dbReference type="KEGG" id="aab:A4R43_19785"/>
<dbReference type="EMBL" id="CP015163">
    <property type="protein sequence ID" value="AXB44477.1"/>
    <property type="molecule type" value="Genomic_DNA"/>
</dbReference>
<organism evidence="1 2">
    <name type="scientific">Amycolatopsis albispora</name>
    <dbReference type="NCBI Taxonomy" id="1804986"/>
    <lineage>
        <taxon>Bacteria</taxon>
        <taxon>Bacillati</taxon>
        <taxon>Actinomycetota</taxon>
        <taxon>Actinomycetes</taxon>
        <taxon>Pseudonocardiales</taxon>
        <taxon>Pseudonocardiaceae</taxon>
        <taxon>Amycolatopsis</taxon>
    </lineage>
</organism>
<sequence length="158" mass="17247">MNQFLGIYLNDQLALGVTWRELAKRAARNNRGSEFEAPLAEVAAAIAADVETFRGIMASLGVRPNPVKVGLAVAGERLGRFKPNGRLTSYSPLSRFMELEVLAMGIDGKKVLWSTLRDGAALGSRLPSVDFDRLLDRAAEQRSLVEPPRLHAAREAFG</sequence>
<dbReference type="OrthoDB" id="5504890at2"/>
<accession>A0A344L8V3</accession>
<evidence type="ECO:0000313" key="2">
    <source>
        <dbReference type="Proteomes" id="UP000250434"/>
    </source>
</evidence>
<protein>
    <submittedName>
        <fullName evidence="1">Uncharacterized protein</fullName>
    </submittedName>
</protein>
<proteinExistence type="predicted"/>
<dbReference type="Proteomes" id="UP000250434">
    <property type="component" value="Chromosome"/>
</dbReference>
<dbReference type="AlphaFoldDB" id="A0A344L8V3"/>
<keyword evidence="2" id="KW-1185">Reference proteome</keyword>
<dbReference type="RefSeq" id="WP_113693724.1">
    <property type="nucleotide sequence ID" value="NZ_CP015163.1"/>
</dbReference>
<name>A0A344L8V3_9PSEU</name>
<reference evidence="1 2" key="1">
    <citation type="submission" date="2016-04" db="EMBL/GenBank/DDBJ databases">
        <title>Complete genome sequence and analysis of deep-sea sediment isolate, Amycolatopsis sp. WP1.</title>
        <authorList>
            <person name="Wang H."/>
            <person name="Chen S."/>
            <person name="Wu Q."/>
        </authorList>
    </citation>
    <scope>NUCLEOTIDE SEQUENCE [LARGE SCALE GENOMIC DNA]</scope>
    <source>
        <strain evidence="1 2">WP1</strain>
    </source>
</reference>